<organism evidence="1 2">
    <name type="scientific">Symbiodinium microadriaticum</name>
    <name type="common">Dinoflagellate</name>
    <name type="synonym">Zooxanthella microadriatica</name>
    <dbReference type="NCBI Taxonomy" id="2951"/>
    <lineage>
        <taxon>Eukaryota</taxon>
        <taxon>Sar</taxon>
        <taxon>Alveolata</taxon>
        <taxon>Dinophyceae</taxon>
        <taxon>Suessiales</taxon>
        <taxon>Symbiodiniaceae</taxon>
        <taxon>Symbiodinium</taxon>
    </lineage>
</organism>
<dbReference type="EMBL" id="LSRX01000402">
    <property type="protein sequence ID" value="OLP98295.1"/>
    <property type="molecule type" value="Genomic_DNA"/>
</dbReference>
<reference evidence="1 2" key="1">
    <citation type="submission" date="2016-02" db="EMBL/GenBank/DDBJ databases">
        <title>Genome analysis of coral dinoflagellate symbionts highlights evolutionary adaptations to a symbiotic lifestyle.</title>
        <authorList>
            <person name="Aranda M."/>
            <person name="Li Y."/>
            <person name="Liew Y.J."/>
            <person name="Baumgarten S."/>
            <person name="Simakov O."/>
            <person name="Wilson M."/>
            <person name="Piel J."/>
            <person name="Ashoor H."/>
            <person name="Bougouffa S."/>
            <person name="Bajic V.B."/>
            <person name="Ryu T."/>
            <person name="Ravasi T."/>
            <person name="Bayer T."/>
            <person name="Micklem G."/>
            <person name="Kim H."/>
            <person name="Bhak J."/>
            <person name="Lajeunesse T.C."/>
            <person name="Voolstra C.R."/>
        </authorList>
    </citation>
    <scope>NUCLEOTIDE SEQUENCE [LARGE SCALE GENOMIC DNA]</scope>
    <source>
        <strain evidence="1 2">CCMP2467</strain>
    </source>
</reference>
<evidence type="ECO:0000313" key="1">
    <source>
        <dbReference type="EMBL" id="OLP98295.1"/>
    </source>
</evidence>
<evidence type="ECO:0000313" key="2">
    <source>
        <dbReference type="Proteomes" id="UP000186817"/>
    </source>
</evidence>
<gene>
    <name evidence="1" type="ORF">AK812_SmicGene19261</name>
</gene>
<sequence length="167" mass="18517">MASLSAAMNFEHGDGDEDYLLNGNESYATNHRHFQELQRLSAFQQVTTKVPPSYDGRSSWFAYEDAIDDWCDITELDGDKRGEPEIRVWVSLNLNLELELELNLQEISAIVKATLCGLPSGSLPKDIFRSKVEGGRGGSDAEGEKAFEGFEGEDEGFEAPFVAFEGE</sequence>
<feature type="non-terminal residue" evidence="1">
    <location>
        <position position="167"/>
    </location>
</feature>
<name>A0A1Q9DSZ3_SYMMI</name>
<proteinExistence type="predicted"/>
<dbReference type="Proteomes" id="UP000186817">
    <property type="component" value="Unassembled WGS sequence"/>
</dbReference>
<accession>A0A1Q9DSZ3</accession>
<comment type="caution">
    <text evidence="1">The sequence shown here is derived from an EMBL/GenBank/DDBJ whole genome shotgun (WGS) entry which is preliminary data.</text>
</comment>
<keyword evidence="2" id="KW-1185">Reference proteome</keyword>
<dbReference type="AlphaFoldDB" id="A0A1Q9DSZ3"/>
<dbReference type="OrthoDB" id="10517377at2759"/>
<protein>
    <submittedName>
        <fullName evidence="1">Uncharacterized protein</fullName>
    </submittedName>
</protein>